<evidence type="ECO:0000313" key="2">
    <source>
        <dbReference type="EMBL" id="NDY55211.1"/>
    </source>
</evidence>
<dbReference type="RefSeq" id="WP_163300264.1">
    <property type="nucleotide sequence ID" value="NZ_JAAGRQ010000001.1"/>
</dbReference>
<dbReference type="EMBL" id="JAAGRQ010000001">
    <property type="protein sequence ID" value="NDY55211.1"/>
    <property type="molecule type" value="Genomic_DNA"/>
</dbReference>
<protein>
    <submittedName>
        <fullName evidence="2">DUF3987 domain-containing protein</fullName>
    </submittedName>
</protein>
<dbReference type="AlphaFoldDB" id="A0A7K3NGA5"/>
<proteinExistence type="predicted"/>
<sequence>MKAIVALYDAEHVVELCAIGPQTRKSSLWGNEFAGGKKAIVAGWFRDKQALAELAVRLDAEAKPEGVYVTLNPVTPALLGRADHRLKAGVGRTQDSEALCLCNLLVDVDPARPSGISSSEPEKMAAHDVAQRIAAHLTHLGWPEPLAADSGNGWHLVYKIDLANTPESVMLVKGVLKALAARFDTGEATVDQSVFNPARLVKLWGTMARKGDHTVERPHRASAIVDVPGHSAPVPRALLEAFAAQAGADATPRHALPAPTAADPGGRFDVRAYLERHGRGLKKEKPFKGGMLYVLEECVFDPGHAHGEAAIYQAADGRLSYQCFHASCRGRTWQEARQRISSDAPLGAGNVAATPGPASQQPEEWTPLLVPWPTFSPQAHPGIAGAFIELATRGSEADPAAVLATFLTRFEVEVSGNGVLKGPGMYLGETRHYPRLFTAIVGASSKARKGTSAHPVNALFSPEGLPDNSDNPDNSFPSPAATSSGPLSTGEGLAFCVRDARTEWVIDKKTSAGSWVLVDPGVEDKRLYVADEEFASALQCTKREGNTLSTAVRCFWDSGDYSPMVKKERTKVTGAHVGIVTHITFQELRALLDEVQAFNGFGNRFLWVCARRHGMVAFPRRMPQDELSRLRREVSRLVDIGQRREEMTWDGSAEDLWRTVYPRLSREHPGLAGCIINRGEAQAVRLAMIYALLDGQGHIGVAHLQAGLAFWEYCRASALFIFGSRETNPLAERIRGALAGGPMTTTALHRALGNNASREKLREALQELLTAGHINKTEEKTTGRPKAVFTLNEQTENNELSPAGSMSDNS</sequence>
<evidence type="ECO:0000313" key="3">
    <source>
        <dbReference type="Proteomes" id="UP000469724"/>
    </source>
</evidence>
<feature type="compositionally biased region" description="Polar residues" evidence="1">
    <location>
        <begin position="468"/>
        <end position="487"/>
    </location>
</feature>
<reference evidence="2 3" key="1">
    <citation type="submission" date="2020-02" db="EMBL/GenBank/DDBJ databases">
        <title>Comparative genomics of sulfur disproportionating microorganisms.</title>
        <authorList>
            <person name="Ward L.M."/>
            <person name="Bertran E."/>
            <person name="Johnston D.T."/>
        </authorList>
    </citation>
    <scope>NUCLEOTIDE SEQUENCE [LARGE SCALE GENOMIC DNA]</scope>
    <source>
        <strain evidence="2 3">DSM 3696</strain>
    </source>
</reference>
<dbReference type="Proteomes" id="UP000469724">
    <property type="component" value="Unassembled WGS sequence"/>
</dbReference>
<comment type="caution">
    <text evidence="2">The sequence shown here is derived from an EMBL/GenBank/DDBJ whole genome shotgun (WGS) entry which is preliminary data.</text>
</comment>
<name>A0A7K3NGA5_9BACT</name>
<organism evidence="2 3">
    <name type="scientific">Desulfolutivibrio sulfodismutans</name>
    <dbReference type="NCBI Taxonomy" id="63561"/>
    <lineage>
        <taxon>Bacteria</taxon>
        <taxon>Pseudomonadati</taxon>
        <taxon>Thermodesulfobacteriota</taxon>
        <taxon>Desulfovibrionia</taxon>
        <taxon>Desulfovibrionales</taxon>
        <taxon>Desulfovibrionaceae</taxon>
        <taxon>Desulfolutivibrio</taxon>
    </lineage>
</organism>
<keyword evidence="3" id="KW-1185">Reference proteome</keyword>
<evidence type="ECO:0000256" key="1">
    <source>
        <dbReference type="SAM" id="MobiDB-lite"/>
    </source>
</evidence>
<accession>A0A7K3NGA5</accession>
<feature type="region of interest" description="Disordered" evidence="1">
    <location>
        <begin position="453"/>
        <end position="488"/>
    </location>
</feature>
<gene>
    <name evidence="2" type="ORF">G3N56_00430</name>
</gene>